<reference evidence="1" key="1">
    <citation type="submission" date="2020-05" db="EMBL/GenBank/DDBJ databases">
        <authorList>
            <consortium name="Genoscope - CEA"/>
            <person name="William W."/>
        </authorList>
    </citation>
    <scope>NUCLEOTIDE SEQUENCE [LARGE SCALE GENOMIC DNA]</scope>
    <source>
        <strain evidence="1">PCC 7821</strain>
    </source>
</reference>
<organism evidence="1 2">
    <name type="scientific">Planktothrix rubescens CCAP 1459/22</name>
    <dbReference type="NCBI Taxonomy" id="329571"/>
    <lineage>
        <taxon>Bacteria</taxon>
        <taxon>Bacillati</taxon>
        <taxon>Cyanobacteriota</taxon>
        <taxon>Cyanophyceae</taxon>
        <taxon>Oscillatoriophycideae</taxon>
        <taxon>Oscillatoriales</taxon>
        <taxon>Microcoleaceae</taxon>
        <taxon>Planktothrix</taxon>
    </lineage>
</organism>
<dbReference type="AlphaFoldDB" id="A0A6J7ZFZ1"/>
<proteinExistence type="predicted"/>
<dbReference type="Proteomes" id="UP000196521">
    <property type="component" value="Unassembled WGS sequence"/>
</dbReference>
<name>A0A6J7ZFZ1_PLARU</name>
<dbReference type="EMBL" id="CZCZ02000005">
    <property type="protein sequence ID" value="CAC5340245.1"/>
    <property type="molecule type" value="Genomic_DNA"/>
</dbReference>
<evidence type="ECO:0000313" key="2">
    <source>
        <dbReference type="Proteomes" id="UP000196521"/>
    </source>
</evidence>
<accession>A0A6J7ZFZ1</accession>
<evidence type="ECO:0000313" key="1">
    <source>
        <dbReference type="EMBL" id="CAC5340245.1"/>
    </source>
</evidence>
<protein>
    <submittedName>
        <fullName evidence="1">Uncharacterized protein</fullName>
    </submittedName>
</protein>
<keyword evidence="2" id="KW-1185">Reference proteome</keyword>
<comment type="caution">
    <text evidence="1">The sequence shown here is derived from an EMBL/GenBank/DDBJ whole genome shotgun (WGS) entry which is preliminary data.</text>
</comment>
<gene>
    <name evidence="1" type="ORF">PLAN_100295</name>
</gene>
<sequence>MPSLYPEILIIQSGRVLGIFTFANRKMPPGFEANHKDIETQRIGITLKNPPLS</sequence>